<keyword evidence="1" id="KW-0732">Signal</keyword>
<keyword evidence="3" id="KW-1185">Reference proteome</keyword>
<accession>A0A9X3MWC0</accession>
<gene>
    <name evidence="2" type="ORF">OM076_19820</name>
</gene>
<name>A0A9X3MWC0_9ACTN</name>
<feature type="chain" id="PRO_5040891833" description="HAF repeat-containing protein" evidence="1">
    <location>
        <begin position="29"/>
        <end position="354"/>
    </location>
</feature>
<dbReference type="AlphaFoldDB" id="A0A9X3MWC0"/>
<dbReference type="Proteomes" id="UP001149140">
    <property type="component" value="Unassembled WGS sequence"/>
</dbReference>
<comment type="caution">
    <text evidence="2">The sequence shown here is derived from an EMBL/GenBank/DDBJ whole genome shotgun (WGS) entry which is preliminary data.</text>
</comment>
<evidence type="ECO:0000256" key="1">
    <source>
        <dbReference type="SAM" id="SignalP"/>
    </source>
</evidence>
<organism evidence="2 3">
    <name type="scientific">Solirubrobacter ginsenosidimutans</name>
    <dbReference type="NCBI Taxonomy" id="490573"/>
    <lineage>
        <taxon>Bacteria</taxon>
        <taxon>Bacillati</taxon>
        <taxon>Actinomycetota</taxon>
        <taxon>Thermoleophilia</taxon>
        <taxon>Solirubrobacterales</taxon>
        <taxon>Solirubrobacteraceae</taxon>
        <taxon>Solirubrobacter</taxon>
    </lineage>
</organism>
<evidence type="ECO:0000313" key="2">
    <source>
        <dbReference type="EMBL" id="MDA0162532.1"/>
    </source>
</evidence>
<evidence type="ECO:0008006" key="4">
    <source>
        <dbReference type="Google" id="ProtNLM"/>
    </source>
</evidence>
<evidence type="ECO:0000313" key="3">
    <source>
        <dbReference type="Proteomes" id="UP001149140"/>
    </source>
</evidence>
<sequence length="354" mass="35331">MNQLKFKTAVASMLGAGALLAAAGSAQAATEYNLEVVTPPQISGTQNAPLTAVNPFGAVVGSAHFPGVPESQPTIRKDYLRLSIGGDASGKKHKGEALGINDLANVVGYMQSTVGGFGLKRPYLWESTSGKELPIFPGQNVVPHAIDNAGNIVGTAFPSGDQQGPSTAFLYSPSGNLVGLPAVTGGKIASANDINENGLVVGQSDGFATSWPRGVPTKLGSLTGSTSNEALKSNFGGTAVGDATLAGGEHRAVVFSGGTATDLQFPTAGAGTDVRANAINDGGTIVGTGDVKGGSTAVRYAGGQVVDLNTLIPAGSGLTLRTATDVNNDGQIVGSATPASDPNAVVGYVLTPVS</sequence>
<dbReference type="RefSeq" id="WP_270041773.1">
    <property type="nucleotide sequence ID" value="NZ_JAPDOD010000019.1"/>
</dbReference>
<protein>
    <recommendedName>
        <fullName evidence="4">HAF repeat-containing protein</fullName>
    </recommendedName>
</protein>
<proteinExistence type="predicted"/>
<reference evidence="2" key="1">
    <citation type="submission" date="2022-10" db="EMBL/GenBank/DDBJ databases">
        <title>The WGS of Solirubrobacter ginsenosidimutans DSM 21036.</title>
        <authorList>
            <person name="Jiang Z."/>
        </authorList>
    </citation>
    <scope>NUCLEOTIDE SEQUENCE</scope>
    <source>
        <strain evidence="2">DSM 21036</strain>
    </source>
</reference>
<dbReference type="EMBL" id="JAPDOD010000019">
    <property type="protein sequence ID" value="MDA0162532.1"/>
    <property type="molecule type" value="Genomic_DNA"/>
</dbReference>
<feature type="signal peptide" evidence="1">
    <location>
        <begin position="1"/>
        <end position="28"/>
    </location>
</feature>